<evidence type="ECO:0000313" key="1">
    <source>
        <dbReference type="EMBL" id="PAF54598.1"/>
    </source>
</evidence>
<name>A0ABX4H484_9BACT</name>
<evidence type="ECO:0000313" key="2">
    <source>
        <dbReference type="Proteomes" id="UP000217033"/>
    </source>
</evidence>
<dbReference type="Proteomes" id="UP000217033">
    <property type="component" value="Unassembled WGS sequence"/>
</dbReference>
<comment type="caution">
    <text evidence="1">The sequence shown here is derived from an EMBL/GenBank/DDBJ whole genome shotgun (WGS) entry which is preliminary data.</text>
</comment>
<keyword evidence="2" id="KW-1185">Reference proteome</keyword>
<organism evidence="1 2">
    <name type="scientific">Mycoplasmopsis agassizii</name>
    <dbReference type="NCBI Taxonomy" id="33922"/>
    <lineage>
        <taxon>Bacteria</taxon>
        <taxon>Bacillati</taxon>
        <taxon>Mycoplasmatota</taxon>
        <taxon>Mycoplasmoidales</taxon>
        <taxon>Metamycoplasmataceae</taxon>
        <taxon>Mycoplasmopsis</taxon>
    </lineage>
</organism>
<dbReference type="EMBL" id="NQMN01000004">
    <property type="protein sequence ID" value="PAF54598.1"/>
    <property type="molecule type" value="Genomic_DNA"/>
</dbReference>
<evidence type="ECO:0008006" key="3">
    <source>
        <dbReference type="Google" id="ProtNLM"/>
    </source>
</evidence>
<proteinExistence type="predicted"/>
<accession>A0ABX4H484</accession>
<protein>
    <recommendedName>
        <fullName evidence="3">DUF16 domain-containing protein</fullName>
    </recommendedName>
</protein>
<sequence length="146" mass="17632">MSDKEPKDDRDELNVTTYCKELRDLKKNYKLYENKRKYIFSEDGSQLKHDLSIEGEKIVKETKPTGGKKPKRDKDFNDLYNRLKADLTVYIDEKFDGLEERNEHRFNDFKQETNKRLDSFEEKLVKMDKKINDRFDEILKAIKEKK</sequence>
<gene>
    <name evidence="1" type="ORF">CJF60_05110</name>
</gene>
<dbReference type="RefSeq" id="WP_084232856.1">
    <property type="nucleotide sequence ID" value="NZ_FWXE01000027.1"/>
</dbReference>
<reference evidence="1" key="1">
    <citation type="submission" date="2017-08" db="EMBL/GenBank/DDBJ databases">
        <authorList>
            <person name="Alvarez-Ponce D."/>
            <person name="Weitzman C.L."/>
            <person name="Tillett R.L."/>
            <person name="Sandmeier F.C."/>
            <person name="Tracy C.R."/>
        </authorList>
    </citation>
    <scope>NUCLEOTIDE SEQUENCE [LARGE SCALE GENOMIC DNA]</scope>
    <source>
        <strain evidence="1">PS6</strain>
    </source>
</reference>